<dbReference type="PROSITE" id="PS50844">
    <property type="entry name" value="AFP_LIKE"/>
    <property type="match status" value="1"/>
</dbReference>
<dbReference type="InterPro" id="IPR013974">
    <property type="entry name" value="SAF"/>
</dbReference>
<dbReference type="Gene3D" id="3.20.20.70">
    <property type="entry name" value="Aldolase class I"/>
    <property type="match status" value="1"/>
</dbReference>
<dbReference type="InterPro" id="IPR036732">
    <property type="entry name" value="AFP_Neu5c_C_sf"/>
</dbReference>
<dbReference type="InterPro" id="IPR051690">
    <property type="entry name" value="PseI-like"/>
</dbReference>
<dbReference type="EC" id="2.5.1.97" evidence="2"/>
<dbReference type="SUPFAM" id="SSF51269">
    <property type="entry name" value="AFP III-like domain"/>
    <property type="match status" value="1"/>
</dbReference>
<organism evidence="2 3">
    <name type="scientific">Pseudoalteromonas lipolytica</name>
    <dbReference type="NCBI Taxonomy" id="570156"/>
    <lineage>
        <taxon>Bacteria</taxon>
        <taxon>Pseudomonadati</taxon>
        <taxon>Pseudomonadota</taxon>
        <taxon>Gammaproteobacteria</taxon>
        <taxon>Alteromonadales</taxon>
        <taxon>Pseudoalteromonadaceae</taxon>
        <taxon>Pseudoalteromonas</taxon>
    </lineage>
</organism>
<comment type="caution">
    <text evidence="2">The sequence shown here is derived from an EMBL/GenBank/DDBJ whole genome shotgun (WGS) entry which is preliminary data.</text>
</comment>
<dbReference type="InterPro" id="IPR006190">
    <property type="entry name" value="SAF_AFP_Neu5Ac"/>
</dbReference>
<dbReference type="InterPro" id="IPR057736">
    <property type="entry name" value="SAF_PseI/NeuA/NeuB"/>
</dbReference>
<sequence>MFNKSIVIDNFNIQNYSKPYLIAEISGNHDNEIDRAKKLILAAKENGFDAVKIQYFTANDMTLDISEGDFIVKSGLWKDRSLFELYEQGATPKEWLPNLFDYAKEIGITLFSSVFSYQGLCILEELGCPAYKIASFEAMDLDLIEAAAKTLKPVIISTGIIDKVGIEEVLDTCKKVGNRNIGLMHCISNYPAPYDKFNLSTIADMQQSFEIPIGLSDHSTDEVCSLIAIANGASMIEKHITVSQKDGAIDSEFSLPISLMKEFTDKLRNGFATIGKVDYSNSSPRKNFRSLYAVKDIPKGQLITSDMIRSIRPGHGLPPKNKNKVLKCTAKQNINAGTPLDWSLLCQTLKN</sequence>
<keyword evidence="3" id="KW-1185">Reference proteome</keyword>
<dbReference type="SUPFAM" id="SSF51569">
    <property type="entry name" value="Aldolase"/>
    <property type="match status" value="1"/>
</dbReference>
<dbReference type="Pfam" id="PF08666">
    <property type="entry name" value="SAF"/>
    <property type="match status" value="1"/>
</dbReference>
<dbReference type="InterPro" id="IPR013132">
    <property type="entry name" value="PseI/NeuA/B-like_N"/>
</dbReference>
<dbReference type="NCBIfam" id="TIGR03586">
    <property type="entry name" value="PseI"/>
    <property type="match status" value="1"/>
</dbReference>
<dbReference type="GO" id="GO:0016740">
    <property type="term" value="F:transferase activity"/>
    <property type="evidence" value="ECO:0007669"/>
    <property type="project" value="UniProtKB-KW"/>
</dbReference>
<accession>A0ABU8ST79</accession>
<proteinExistence type="predicted"/>
<evidence type="ECO:0000313" key="2">
    <source>
        <dbReference type="EMBL" id="MEJ6496222.1"/>
    </source>
</evidence>
<evidence type="ECO:0000259" key="1">
    <source>
        <dbReference type="PROSITE" id="PS50844"/>
    </source>
</evidence>
<dbReference type="RefSeq" id="WP_339980777.1">
    <property type="nucleotide sequence ID" value="NZ_JAQPZS010000007.1"/>
</dbReference>
<gene>
    <name evidence="2" type="primary">pseI</name>
    <name evidence="2" type="ORF">PQI24_09255</name>
</gene>
<dbReference type="EMBL" id="JAQPZS010000007">
    <property type="protein sequence ID" value="MEJ6496222.1"/>
    <property type="molecule type" value="Genomic_DNA"/>
</dbReference>
<dbReference type="InterPro" id="IPR020030">
    <property type="entry name" value="Pseudaminic_synth_PseI"/>
</dbReference>
<dbReference type="PANTHER" id="PTHR42966">
    <property type="entry name" value="N-ACETYLNEURAMINATE SYNTHASE"/>
    <property type="match status" value="1"/>
</dbReference>
<protein>
    <submittedName>
        <fullName evidence="2">Pseudaminic acid synthase</fullName>
        <ecNumber evidence="2">2.5.1.97</ecNumber>
    </submittedName>
</protein>
<reference evidence="2 3" key="1">
    <citation type="submission" date="2023-01" db="EMBL/GenBank/DDBJ databases">
        <title>Trichodesmium-associated heterotrophic epibiont bacteria.</title>
        <authorList>
            <person name="Cleveland C.S."/>
            <person name="Webb E.A."/>
        </authorList>
    </citation>
    <scope>NUCLEOTIDE SEQUENCE [LARGE SCALE GENOMIC DNA]</scope>
    <source>
        <strain evidence="2 3">USCH2</strain>
    </source>
</reference>
<dbReference type="Gene3D" id="3.90.1210.10">
    <property type="entry name" value="Antifreeze-like/N-acetylneuraminic acid synthase C-terminal domain"/>
    <property type="match status" value="1"/>
</dbReference>
<keyword evidence="2" id="KW-0808">Transferase</keyword>
<dbReference type="Pfam" id="PF03102">
    <property type="entry name" value="NeuB"/>
    <property type="match status" value="1"/>
</dbReference>
<dbReference type="InterPro" id="IPR013785">
    <property type="entry name" value="Aldolase_TIM"/>
</dbReference>
<dbReference type="SMART" id="SM00858">
    <property type="entry name" value="SAF"/>
    <property type="match status" value="1"/>
</dbReference>
<dbReference type="CDD" id="cd11615">
    <property type="entry name" value="SAF_NeuB_like"/>
    <property type="match status" value="1"/>
</dbReference>
<evidence type="ECO:0000313" key="3">
    <source>
        <dbReference type="Proteomes" id="UP001377972"/>
    </source>
</evidence>
<dbReference type="PANTHER" id="PTHR42966:SF2">
    <property type="entry name" value="PSEUDAMINIC ACID SYNTHASE"/>
    <property type="match status" value="1"/>
</dbReference>
<feature type="domain" description="AFP-like" evidence="1">
    <location>
        <begin position="290"/>
        <end position="348"/>
    </location>
</feature>
<dbReference type="Proteomes" id="UP001377972">
    <property type="component" value="Unassembled WGS sequence"/>
</dbReference>
<name>A0ABU8ST79_9GAMM</name>